<dbReference type="AlphaFoldDB" id="A0A4Y7PXB3"/>
<gene>
    <name evidence="2" type="ORF">BD410DRAFT_830161</name>
</gene>
<reference evidence="2 3" key="1">
    <citation type="submission" date="2018-06" db="EMBL/GenBank/DDBJ databases">
        <title>A transcriptomic atlas of mushroom development highlights an independent origin of complex multicellularity.</title>
        <authorList>
            <consortium name="DOE Joint Genome Institute"/>
            <person name="Krizsan K."/>
            <person name="Almasi E."/>
            <person name="Merenyi Z."/>
            <person name="Sahu N."/>
            <person name="Viragh M."/>
            <person name="Koszo T."/>
            <person name="Mondo S."/>
            <person name="Kiss B."/>
            <person name="Balint B."/>
            <person name="Kues U."/>
            <person name="Barry K."/>
            <person name="Hegedus J.C."/>
            <person name="Henrissat B."/>
            <person name="Johnson J."/>
            <person name="Lipzen A."/>
            <person name="Ohm R."/>
            <person name="Nagy I."/>
            <person name="Pangilinan J."/>
            <person name="Yan J."/>
            <person name="Xiong Y."/>
            <person name="Grigoriev I.V."/>
            <person name="Hibbett D.S."/>
            <person name="Nagy L.G."/>
        </authorList>
    </citation>
    <scope>NUCLEOTIDE SEQUENCE [LARGE SCALE GENOMIC DNA]</scope>
    <source>
        <strain evidence="2 3">SZMC22713</strain>
    </source>
</reference>
<feature type="chain" id="PRO_5021366073" description="F-box domain-containing protein" evidence="1">
    <location>
        <begin position="23"/>
        <end position="831"/>
    </location>
</feature>
<dbReference type="Proteomes" id="UP000294933">
    <property type="component" value="Unassembled WGS sequence"/>
</dbReference>
<name>A0A4Y7PXB3_9AGAM</name>
<dbReference type="EMBL" id="ML170194">
    <property type="protein sequence ID" value="TDL19711.1"/>
    <property type="molecule type" value="Genomic_DNA"/>
</dbReference>
<evidence type="ECO:0008006" key="4">
    <source>
        <dbReference type="Google" id="ProtNLM"/>
    </source>
</evidence>
<dbReference type="VEuPathDB" id="FungiDB:BD410DRAFT_830161"/>
<evidence type="ECO:0000313" key="3">
    <source>
        <dbReference type="Proteomes" id="UP000294933"/>
    </source>
</evidence>
<accession>A0A4Y7PXB3</accession>
<feature type="signal peptide" evidence="1">
    <location>
        <begin position="1"/>
        <end position="22"/>
    </location>
</feature>
<keyword evidence="3" id="KW-1185">Reference proteome</keyword>
<organism evidence="2 3">
    <name type="scientific">Rickenella mellea</name>
    <dbReference type="NCBI Taxonomy" id="50990"/>
    <lineage>
        <taxon>Eukaryota</taxon>
        <taxon>Fungi</taxon>
        <taxon>Dikarya</taxon>
        <taxon>Basidiomycota</taxon>
        <taxon>Agaricomycotina</taxon>
        <taxon>Agaricomycetes</taxon>
        <taxon>Hymenochaetales</taxon>
        <taxon>Rickenellaceae</taxon>
        <taxon>Rickenella</taxon>
    </lineage>
</organism>
<protein>
    <recommendedName>
        <fullName evidence="4">F-box domain-containing protein</fullName>
    </recommendedName>
</protein>
<evidence type="ECO:0000313" key="2">
    <source>
        <dbReference type="EMBL" id="TDL19711.1"/>
    </source>
</evidence>
<dbReference type="OrthoDB" id="2786194at2759"/>
<keyword evidence="1" id="KW-0732">Signal</keyword>
<sequence length="831" mass="94525">MPGFANLPSDLLSLIVLELSLADVLSVRQVSLSLVGATAVESWTRNAFVLERAYLSNNPLSVHHLKTGIRAVTWVKIIRGRWCLAASSNISESLLTLWDISTSDNRICAEMPLPGPIMDGEIEDIKSEIVVAVSVGCRERYVQMLTVGTSAGIPQILKLKIIPGADHVLCLRGPYLGVAVLDGNDSNPILLDWKHDTQWVLKPSVPITSLRNIVDRTTCLAMTIWDAFVIVAFPGQLRVYTYPERHGGSCELLCTHSILRGIEVRFVNNESMAMSFPDDVERTSATHLLVFLKSHHRYCTQALDAKGQLQGEPVECDVPQPPADRRTPIEMLRMKIGYTGRKFLGLISSSSHHCIPPRLLIAGIQRSQSRTGCDRLSCDNDICTKYHVVPTYNFPLLHFWSCFDFDDSRGVLLTGTTRGEICVARFVHGDIILPGSLMDELPPLHAKNVKKELYAPPNMDLPTFYQFRECIMNDDIPAHLVDQITYSWTLPGDSKVSAPGWSSDWRSFRNLKQWAMPSLRWGHMDPDMLLTRFPPDSPVNEIRAAYGYLGEPCPVVFQLHNPEIVIFRIGSQAFLMNRKSIYAVSLIQHPLQELSQLLQNMTVHEFNTILRLLSLVWAGTNIDTSEHDFNKMPRLLPLECLGNYFNTSDEIQIEHMQNFDDILQHVAMSEDYDEDPDPNNWTYNLYTKINFLRPCYLAIGTDVGVHHWSRPGNRDRVLNGPIDYQEYPVKIVVFAMFNESLLIERDDMSIQATCAIDDRFRHRMRFCTVSGSVFIGWWRMSRRDIAKINTRHILRGDILPLEFRDDKRGFLDMMGRCMVILRRKDLVEETN</sequence>
<proteinExistence type="predicted"/>
<evidence type="ECO:0000256" key="1">
    <source>
        <dbReference type="SAM" id="SignalP"/>
    </source>
</evidence>